<feature type="transmembrane region" description="Helical" evidence="6">
    <location>
        <begin position="278"/>
        <end position="295"/>
    </location>
</feature>
<accession>A0A381PAB9</accession>
<feature type="transmembrane region" description="Helical" evidence="6">
    <location>
        <begin position="302"/>
        <end position="320"/>
    </location>
</feature>
<protein>
    <recommendedName>
        <fullName evidence="8">YjgP/YjgQ family permease</fullName>
    </recommendedName>
</protein>
<evidence type="ECO:0000256" key="3">
    <source>
        <dbReference type="ARBA" id="ARBA00022692"/>
    </source>
</evidence>
<dbReference type="GO" id="GO:0015920">
    <property type="term" value="P:lipopolysaccharide transport"/>
    <property type="evidence" value="ECO:0007669"/>
    <property type="project" value="TreeGrafter"/>
</dbReference>
<keyword evidence="2" id="KW-1003">Cell membrane</keyword>
<feature type="transmembrane region" description="Helical" evidence="6">
    <location>
        <begin position="25"/>
        <end position="44"/>
    </location>
</feature>
<feature type="transmembrane region" description="Helical" evidence="6">
    <location>
        <begin position="332"/>
        <end position="355"/>
    </location>
</feature>
<evidence type="ECO:0000256" key="6">
    <source>
        <dbReference type="SAM" id="Phobius"/>
    </source>
</evidence>
<organism evidence="7">
    <name type="scientific">marine metagenome</name>
    <dbReference type="NCBI Taxonomy" id="408172"/>
    <lineage>
        <taxon>unclassified sequences</taxon>
        <taxon>metagenomes</taxon>
        <taxon>ecological metagenomes</taxon>
    </lineage>
</organism>
<dbReference type="AlphaFoldDB" id="A0A381PAB9"/>
<gene>
    <name evidence="7" type="ORF">METZ01_LOCUS15297</name>
</gene>
<dbReference type="PANTHER" id="PTHR33529">
    <property type="entry name" value="SLR0882 PROTEIN-RELATED"/>
    <property type="match status" value="1"/>
</dbReference>
<dbReference type="InterPro" id="IPR005495">
    <property type="entry name" value="LptG/LptF_permease"/>
</dbReference>
<proteinExistence type="predicted"/>
<comment type="subcellular location">
    <subcellularLocation>
        <location evidence="1">Cell membrane</location>
        <topology evidence="1">Multi-pass membrane protein</topology>
    </subcellularLocation>
</comment>
<dbReference type="Pfam" id="PF03739">
    <property type="entry name" value="LptF_LptG"/>
    <property type="match status" value="1"/>
</dbReference>
<evidence type="ECO:0000256" key="4">
    <source>
        <dbReference type="ARBA" id="ARBA00022989"/>
    </source>
</evidence>
<keyword evidence="3 6" id="KW-0812">Transmembrane</keyword>
<name>A0A381PAB9_9ZZZZ</name>
<evidence type="ECO:0000256" key="2">
    <source>
        <dbReference type="ARBA" id="ARBA00022475"/>
    </source>
</evidence>
<sequence>MHHQLSGTVPLKIISIYIASEFNRYFLLFLSSFVLMTLVGNFFGNLGDVFSDWLSFLEFLQETALLLPLLLELIIPITVLLATIATFSSLNKNAELLAMRSSGIGGWRLAFPVLGVSLAIAVFAYLSQNYMYTWMHQTWIKPENAARLLPLWKVGEDQSIYYFGNRQQNGRLSSITSFHWQQNPYQLLGRTAIERGEIQKNSWIFQNVQRHIFQDDSLQLEHVEQWRVETEKLPTVPFDIPISPHHKPLLDLYEDTLKLQSEGQDVTRHWVAFFQKTAYPFQIFIMVLIGLGLSASYNRRGMAAESLAISCFLGILFWMLNQITTAVGGAGLILPFFASWSANLFFLALALWLLFYNRV</sequence>
<reference evidence="7" key="1">
    <citation type="submission" date="2018-05" db="EMBL/GenBank/DDBJ databases">
        <authorList>
            <person name="Lanie J.A."/>
            <person name="Ng W.-L."/>
            <person name="Kazmierczak K.M."/>
            <person name="Andrzejewski T.M."/>
            <person name="Davidsen T.M."/>
            <person name="Wayne K.J."/>
            <person name="Tettelin H."/>
            <person name="Glass J.I."/>
            <person name="Rusch D."/>
            <person name="Podicherti R."/>
            <person name="Tsui H.-C.T."/>
            <person name="Winkler M.E."/>
        </authorList>
    </citation>
    <scope>NUCLEOTIDE SEQUENCE</scope>
</reference>
<dbReference type="EMBL" id="UINC01000870">
    <property type="protein sequence ID" value="SUZ62443.1"/>
    <property type="molecule type" value="Genomic_DNA"/>
</dbReference>
<dbReference type="PANTHER" id="PTHR33529:SF2">
    <property type="entry name" value="LIPOPOLYSACCHARIDE EXPORT SYSTEM PERMEASE PROTEIN LPTG"/>
    <property type="match status" value="1"/>
</dbReference>
<keyword evidence="4 6" id="KW-1133">Transmembrane helix</keyword>
<keyword evidence="5 6" id="KW-0472">Membrane</keyword>
<evidence type="ECO:0000313" key="7">
    <source>
        <dbReference type="EMBL" id="SUZ62443.1"/>
    </source>
</evidence>
<evidence type="ECO:0008006" key="8">
    <source>
        <dbReference type="Google" id="ProtNLM"/>
    </source>
</evidence>
<evidence type="ECO:0000256" key="1">
    <source>
        <dbReference type="ARBA" id="ARBA00004651"/>
    </source>
</evidence>
<feature type="transmembrane region" description="Helical" evidence="6">
    <location>
        <begin position="109"/>
        <end position="126"/>
    </location>
</feature>
<feature type="transmembrane region" description="Helical" evidence="6">
    <location>
        <begin position="64"/>
        <end position="88"/>
    </location>
</feature>
<dbReference type="GO" id="GO:0043190">
    <property type="term" value="C:ATP-binding cassette (ABC) transporter complex"/>
    <property type="evidence" value="ECO:0007669"/>
    <property type="project" value="TreeGrafter"/>
</dbReference>
<evidence type="ECO:0000256" key="5">
    <source>
        <dbReference type="ARBA" id="ARBA00023136"/>
    </source>
</evidence>